<evidence type="ECO:0000313" key="2">
    <source>
        <dbReference type="Proteomes" id="UP000002030"/>
    </source>
</evidence>
<proteinExistence type="predicted"/>
<keyword evidence="2" id="KW-1185">Reference proteome</keyword>
<gene>
    <name evidence="1" type="ordered locus">Taci_1085</name>
</gene>
<dbReference type="EnsemblBacteria" id="ACZ19317">
    <property type="protein sequence ID" value="ACZ19317"/>
    <property type="gene ID" value="Taci_1085"/>
</dbReference>
<accession>D1B5M6</accession>
<dbReference type="HOGENOM" id="CLU_982241_0_0_0"/>
<dbReference type="STRING" id="525903.Taci_1085"/>
<dbReference type="eggNOG" id="COG0803">
    <property type="taxonomic scope" value="Bacteria"/>
</dbReference>
<reference evidence="1 2" key="1">
    <citation type="journal article" date="2009" name="Stand. Genomic Sci.">
        <title>Complete genome sequence of Thermanaerovibrio acidaminovorans type strain (Su883).</title>
        <authorList>
            <person name="Chovatia M."/>
            <person name="Sikorski J."/>
            <person name="Schroder M."/>
            <person name="Lapidus A."/>
            <person name="Nolan M."/>
            <person name="Tice H."/>
            <person name="Glavina Del Rio T."/>
            <person name="Copeland A."/>
            <person name="Cheng J.F."/>
            <person name="Lucas S."/>
            <person name="Chen F."/>
            <person name="Bruce D."/>
            <person name="Goodwin L."/>
            <person name="Pitluck S."/>
            <person name="Ivanova N."/>
            <person name="Mavromatis K."/>
            <person name="Ovchinnikova G."/>
            <person name="Pati A."/>
            <person name="Chen A."/>
            <person name="Palaniappan K."/>
            <person name="Land M."/>
            <person name="Hauser L."/>
            <person name="Chang Y.J."/>
            <person name="Jeffries C.D."/>
            <person name="Chain P."/>
            <person name="Saunders E."/>
            <person name="Detter J.C."/>
            <person name="Brettin T."/>
            <person name="Rohde M."/>
            <person name="Goker M."/>
            <person name="Spring S."/>
            <person name="Bristow J."/>
            <person name="Markowitz V."/>
            <person name="Hugenholtz P."/>
            <person name="Kyrpides N.C."/>
            <person name="Klenk H.P."/>
            <person name="Eisen J.A."/>
        </authorList>
    </citation>
    <scope>NUCLEOTIDE SEQUENCE [LARGE SCALE GENOMIC DNA]</scope>
    <source>
        <strain evidence="2">ATCC 49978 / DSM 6589 / Su883</strain>
    </source>
</reference>
<dbReference type="KEGG" id="tai:Taci_1085"/>
<protein>
    <submittedName>
        <fullName evidence="1">Uncharacterized protein</fullName>
    </submittedName>
</protein>
<evidence type="ECO:0000313" key="1">
    <source>
        <dbReference type="EMBL" id="ACZ19317.1"/>
    </source>
</evidence>
<dbReference type="RefSeq" id="WP_012869832.1">
    <property type="nucleotide sequence ID" value="NC_013522.1"/>
</dbReference>
<organism evidence="1 2">
    <name type="scientific">Thermanaerovibrio acidaminovorans (strain ATCC 49978 / DSM 6589 / Su883)</name>
    <name type="common">Selenomonas acidaminovorans</name>
    <dbReference type="NCBI Taxonomy" id="525903"/>
    <lineage>
        <taxon>Bacteria</taxon>
        <taxon>Thermotogati</taxon>
        <taxon>Synergistota</taxon>
        <taxon>Synergistia</taxon>
        <taxon>Synergistales</taxon>
        <taxon>Synergistaceae</taxon>
        <taxon>Thermanaerovibrio</taxon>
    </lineage>
</organism>
<dbReference type="AlphaFoldDB" id="D1B5M6"/>
<dbReference type="Proteomes" id="UP000002030">
    <property type="component" value="Chromosome"/>
</dbReference>
<dbReference type="SUPFAM" id="SSF53807">
    <property type="entry name" value="Helical backbone' metal receptor"/>
    <property type="match status" value="1"/>
</dbReference>
<dbReference type="EMBL" id="CP001818">
    <property type="protein sequence ID" value="ACZ19317.1"/>
    <property type="molecule type" value="Genomic_DNA"/>
</dbReference>
<sequence length="266" mass="29402">MSDRKLRWRLLLGLVLAVGLSGPAAALEVWASSPWLTQMMRFMVGVQGKVHPVRWWTEDGRVVRVSSPRGPVMALDPKEAAEAGVSRSPSLRVLFDRPLPLGELKGESAYFDPAALPFIGQRILQVLATQDPANYRYYQRRLAELQARIDSTMDVGRQLLKGVGVLDLTGCAGPWIRSAAATSARPPGDLWRAWEGGGRMDLLKGALDAAGRKGWVVVMDPWTPSPVASVVSASGVRVVRLSPPKGDDMFLYYYDLYLQVWNFARR</sequence>
<name>D1B5M6_THEAS</name>
<dbReference type="OrthoDB" id="6088at2"/>